<feature type="region of interest" description="Disordered" evidence="1">
    <location>
        <begin position="1"/>
        <end position="62"/>
    </location>
</feature>
<sequence length="105" mass="10507">MGGRRGWGGRGPRRERERIEEKREIGEEKEGAGGVVGAGGGAAGGVGGTLGKLGGRRGRAGGVPEVREWGRAEVGVGRGWVAGVGAVASDDGKVAGAGEDLGWEE</sequence>
<name>A0AA88J930_FICCA</name>
<organism evidence="2 3">
    <name type="scientific">Ficus carica</name>
    <name type="common">Common fig</name>
    <dbReference type="NCBI Taxonomy" id="3494"/>
    <lineage>
        <taxon>Eukaryota</taxon>
        <taxon>Viridiplantae</taxon>
        <taxon>Streptophyta</taxon>
        <taxon>Embryophyta</taxon>
        <taxon>Tracheophyta</taxon>
        <taxon>Spermatophyta</taxon>
        <taxon>Magnoliopsida</taxon>
        <taxon>eudicotyledons</taxon>
        <taxon>Gunneridae</taxon>
        <taxon>Pentapetalae</taxon>
        <taxon>rosids</taxon>
        <taxon>fabids</taxon>
        <taxon>Rosales</taxon>
        <taxon>Moraceae</taxon>
        <taxon>Ficeae</taxon>
        <taxon>Ficus</taxon>
    </lineage>
</organism>
<protein>
    <submittedName>
        <fullName evidence="2">Uncharacterized protein</fullName>
    </submittedName>
</protein>
<feature type="compositionally biased region" description="Basic and acidic residues" evidence="1">
    <location>
        <begin position="12"/>
        <end position="31"/>
    </location>
</feature>
<dbReference type="Proteomes" id="UP001187192">
    <property type="component" value="Unassembled WGS sequence"/>
</dbReference>
<evidence type="ECO:0000313" key="3">
    <source>
        <dbReference type="Proteomes" id="UP001187192"/>
    </source>
</evidence>
<comment type="caution">
    <text evidence="2">The sequence shown here is derived from an EMBL/GenBank/DDBJ whole genome shotgun (WGS) entry which is preliminary data.</text>
</comment>
<reference evidence="2" key="1">
    <citation type="submission" date="2023-07" db="EMBL/GenBank/DDBJ databases">
        <title>draft genome sequence of fig (Ficus carica).</title>
        <authorList>
            <person name="Takahashi T."/>
            <person name="Nishimura K."/>
        </authorList>
    </citation>
    <scope>NUCLEOTIDE SEQUENCE</scope>
</reference>
<feature type="compositionally biased region" description="Gly residues" evidence="1">
    <location>
        <begin position="32"/>
        <end position="53"/>
    </location>
</feature>
<keyword evidence="3" id="KW-1185">Reference proteome</keyword>
<evidence type="ECO:0000313" key="2">
    <source>
        <dbReference type="EMBL" id="GMN65332.1"/>
    </source>
</evidence>
<accession>A0AA88J930</accession>
<gene>
    <name evidence="2" type="ORF">TIFTF001_034402</name>
</gene>
<dbReference type="AlphaFoldDB" id="A0AA88J930"/>
<proteinExistence type="predicted"/>
<dbReference type="EMBL" id="BTGU01000226">
    <property type="protein sequence ID" value="GMN65332.1"/>
    <property type="molecule type" value="Genomic_DNA"/>
</dbReference>
<evidence type="ECO:0000256" key="1">
    <source>
        <dbReference type="SAM" id="MobiDB-lite"/>
    </source>
</evidence>
<feature type="compositionally biased region" description="Gly residues" evidence="1">
    <location>
        <begin position="1"/>
        <end position="10"/>
    </location>
</feature>